<dbReference type="AlphaFoldDB" id="A0A931I175"/>
<dbReference type="GO" id="GO:0000271">
    <property type="term" value="P:polysaccharide biosynthetic process"/>
    <property type="evidence" value="ECO:0007669"/>
    <property type="project" value="TreeGrafter"/>
</dbReference>
<sequence>MPKRSTQHLYAFDAWRFLAAMTVMLYHFLTYDPASESWLPQIALELQQVVDLFFLLSGLVIMTNYDTSLRSLGEVRHFLVRRLARIYPLHLLTLGFFVVVGVAGAAGVITLGNPDRYDFASLPAQILLVNAWGTTSSLTFNYVSWSISAEWMAYLAFPLLALGFRRYGLAALVAALLAAVALLETLSITRVIPDPSWIDTTTFGAYRALPSFILGCIAAVIVQRWRLPVRSLVPGIAVFLATCVGMFVAPSPYLVLGGFAIATVLTASAELNNPDCARLFRPVSILGQAAFGIYMLHPVAGAIFMGGFWRRLVGPLELANIYVYMAVVSVGVVVAAILSLRYVEAPMRRLINHRFAPSKSLPAAAAA</sequence>
<feature type="transmembrane region" description="Helical" evidence="1">
    <location>
        <begin position="253"/>
        <end position="271"/>
    </location>
</feature>
<dbReference type="InterPro" id="IPR050879">
    <property type="entry name" value="Acyltransferase_3"/>
</dbReference>
<feature type="transmembrane region" description="Helical" evidence="1">
    <location>
        <begin position="9"/>
        <end position="29"/>
    </location>
</feature>
<feature type="transmembrane region" description="Helical" evidence="1">
    <location>
        <begin position="169"/>
        <end position="192"/>
    </location>
</feature>
<dbReference type="GO" id="GO:0016020">
    <property type="term" value="C:membrane"/>
    <property type="evidence" value="ECO:0007669"/>
    <property type="project" value="TreeGrafter"/>
</dbReference>
<feature type="transmembrane region" description="Helical" evidence="1">
    <location>
        <begin position="142"/>
        <end position="162"/>
    </location>
</feature>
<dbReference type="InterPro" id="IPR002656">
    <property type="entry name" value="Acyl_transf_3_dom"/>
</dbReference>
<reference evidence="3" key="1">
    <citation type="submission" date="2020-12" db="EMBL/GenBank/DDBJ databases">
        <title>Methylobrevis albus sp. nov., isolated from fresh water lack sediment.</title>
        <authorList>
            <person name="Zou Q."/>
        </authorList>
    </citation>
    <scope>NUCLEOTIDE SEQUENCE</scope>
    <source>
        <strain evidence="3">L22</strain>
    </source>
</reference>
<protein>
    <submittedName>
        <fullName evidence="3">Acyltransferase</fullName>
    </submittedName>
</protein>
<evidence type="ECO:0000259" key="2">
    <source>
        <dbReference type="Pfam" id="PF01757"/>
    </source>
</evidence>
<feature type="transmembrane region" description="Helical" evidence="1">
    <location>
        <begin position="204"/>
        <end position="222"/>
    </location>
</feature>
<keyword evidence="1" id="KW-0472">Membrane</keyword>
<organism evidence="3 4">
    <name type="scientific">Methylobrevis albus</name>
    <dbReference type="NCBI Taxonomy" id="2793297"/>
    <lineage>
        <taxon>Bacteria</taxon>
        <taxon>Pseudomonadati</taxon>
        <taxon>Pseudomonadota</taxon>
        <taxon>Alphaproteobacteria</taxon>
        <taxon>Hyphomicrobiales</taxon>
        <taxon>Pleomorphomonadaceae</taxon>
        <taxon>Methylobrevis</taxon>
    </lineage>
</organism>
<dbReference type="EMBL" id="JADZLT010000043">
    <property type="protein sequence ID" value="MBH0237391.1"/>
    <property type="molecule type" value="Genomic_DNA"/>
</dbReference>
<dbReference type="Proteomes" id="UP000631694">
    <property type="component" value="Unassembled WGS sequence"/>
</dbReference>
<keyword evidence="3" id="KW-0808">Transferase</keyword>
<evidence type="ECO:0000256" key="1">
    <source>
        <dbReference type="SAM" id="Phobius"/>
    </source>
</evidence>
<feature type="transmembrane region" description="Helical" evidence="1">
    <location>
        <begin position="229"/>
        <end position="247"/>
    </location>
</feature>
<feature type="transmembrane region" description="Helical" evidence="1">
    <location>
        <begin position="321"/>
        <end position="343"/>
    </location>
</feature>
<feature type="transmembrane region" description="Helical" evidence="1">
    <location>
        <begin position="283"/>
        <end position="309"/>
    </location>
</feature>
<dbReference type="PANTHER" id="PTHR23028:SF53">
    <property type="entry name" value="ACYL_TRANSF_3 DOMAIN-CONTAINING PROTEIN"/>
    <property type="match status" value="1"/>
</dbReference>
<feature type="transmembrane region" description="Helical" evidence="1">
    <location>
        <begin position="86"/>
        <end position="109"/>
    </location>
</feature>
<name>A0A931I175_9HYPH</name>
<dbReference type="RefSeq" id="WP_197310489.1">
    <property type="nucleotide sequence ID" value="NZ_JADZLT010000043.1"/>
</dbReference>
<keyword evidence="3" id="KW-0012">Acyltransferase</keyword>
<evidence type="ECO:0000313" key="4">
    <source>
        <dbReference type="Proteomes" id="UP000631694"/>
    </source>
</evidence>
<keyword evidence="4" id="KW-1185">Reference proteome</keyword>
<keyword evidence="1" id="KW-0812">Transmembrane</keyword>
<accession>A0A931I175</accession>
<proteinExistence type="predicted"/>
<feature type="domain" description="Acyltransferase 3" evidence="2">
    <location>
        <begin position="10"/>
        <end position="339"/>
    </location>
</feature>
<gene>
    <name evidence="3" type="ORF">I5731_06120</name>
</gene>
<evidence type="ECO:0000313" key="3">
    <source>
        <dbReference type="EMBL" id="MBH0237391.1"/>
    </source>
</evidence>
<dbReference type="PANTHER" id="PTHR23028">
    <property type="entry name" value="ACETYLTRANSFERASE"/>
    <property type="match status" value="1"/>
</dbReference>
<keyword evidence="1" id="KW-1133">Transmembrane helix</keyword>
<comment type="caution">
    <text evidence="3">The sequence shown here is derived from an EMBL/GenBank/DDBJ whole genome shotgun (WGS) entry which is preliminary data.</text>
</comment>
<feature type="transmembrane region" description="Helical" evidence="1">
    <location>
        <begin position="49"/>
        <end position="65"/>
    </location>
</feature>
<dbReference type="Pfam" id="PF01757">
    <property type="entry name" value="Acyl_transf_3"/>
    <property type="match status" value="1"/>
</dbReference>
<dbReference type="GO" id="GO:0016747">
    <property type="term" value="F:acyltransferase activity, transferring groups other than amino-acyl groups"/>
    <property type="evidence" value="ECO:0007669"/>
    <property type="project" value="InterPro"/>
</dbReference>